<feature type="region of interest" description="Disordered" evidence="3">
    <location>
        <begin position="1072"/>
        <end position="1142"/>
    </location>
</feature>
<feature type="region of interest" description="Disordered" evidence="3">
    <location>
        <begin position="67"/>
        <end position="102"/>
    </location>
</feature>
<dbReference type="PANTHER" id="PTHR47775:SF1">
    <property type="entry name" value="BUD SITE SELECTION PROTEIN 14"/>
    <property type="match status" value="1"/>
</dbReference>
<feature type="compositionally biased region" description="Acidic residues" evidence="3">
    <location>
        <begin position="83"/>
        <end position="102"/>
    </location>
</feature>
<dbReference type="FunFam" id="2.30.30.40:FF:000035">
    <property type="entry name" value="SH3 domain containing protein"/>
    <property type="match status" value="1"/>
</dbReference>
<feature type="compositionally biased region" description="Polar residues" evidence="3">
    <location>
        <begin position="742"/>
        <end position="755"/>
    </location>
</feature>
<dbReference type="InterPro" id="IPR029071">
    <property type="entry name" value="Ubiquitin-like_domsf"/>
</dbReference>
<feature type="compositionally biased region" description="Acidic residues" evidence="3">
    <location>
        <begin position="241"/>
        <end position="257"/>
    </location>
</feature>
<dbReference type="InterPro" id="IPR036028">
    <property type="entry name" value="SH3-like_dom_sf"/>
</dbReference>
<dbReference type="SUPFAM" id="SSF50044">
    <property type="entry name" value="SH3-domain"/>
    <property type="match status" value="1"/>
</dbReference>
<feature type="region of interest" description="Disordered" evidence="3">
    <location>
        <begin position="734"/>
        <end position="779"/>
    </location>
</feature>
<feature type="region of interest" description="Disordered" evidence="3">
    <location>
        <begin position="1004"/>
        <end position="1023"/>
    </location>
</feature>
<feature type="region of interest" description="Disordered" evidence="3">
    <location>
        <begin position="902"/>
        <end position="947"/>
    </location>
</feature>
<feature type="compositionally biased region" description="Low complexity" evidence="3">
    <location>
        <begin position="337"/>
        <end position="347"/>
    </location>
</feature>
<feature type="region of interest" description="Disordered" evidence="3">
    <location>
        <begin position="1"/>
        <end position="36"/>
    </location>
</feature>
<dbReference type="GO" id="GO:0051286">
    <property type="term" value="C:cell tip"/>
    <property type="evidence" value="ECO:0007669"/>
    <property type="project" value="TreeGrafter"/>
</dbReference>
<dbReference type="RefSeq" id="XP_019032896.1">
    <property type="nucleotide sequence ID" value="XM_019175164.1"/>
</dbReference>
<dbReference type="Gene3D" id="2.30.30.40">
    <property type="entry name" value="SH3 Domains"/>
    <property type="match status" value="1"/>
</dbReference>
<feature type="region of interest" description="Disordered" evidence="3">
    <location>
        <begin position="1169"/>
        <end position="1340"/>
    </location>
</feature>
<dbReference type="EMBL" id="AWGH01000007">
    <property type="protein sequence ID" value="ODO00704.1"/>
    <property type="molecule type" value="Genomic_DNA"/>
</dbReference>
<comment type="caution">
    <text evidence="5">The sequence shown here is derived from an EMBL/GenBank/DDBJ whole genome shotgun (WGS) entry which is preliminary data.</text>
</comment>
<dbReference type="InterPro" id="IPR001452">
    <property type="entry name" value="SH3_domain"/>
</dbReference>
<dbReference type="GO" id="GO:0007165">
    <property type="term" value="P:signal transduction"/>
    <property type="evidence" value="ECO:0007669"/>
    <property type="project" value="InterPro"/>
</dbReference>
<gene>
    <name evidence="5" type="ORF">L198_03030</name>
</gene>
<dbReference type="OrthoDB" id="196165at2759"/>
<evidence type="ECO:0000313" key="5">
    <source>
        <dbReference type="EMBL" id="ODO00704.1"/>
    </source>
</evidence>
<dbReference type="PROSITE" id="PS50002">
    <property type="entry name" value="SH3"/>
    <property type="match status" value="1"/>
</dbReference>
<organism evidence="5 6">
    <name type="scientific">Cryptococcus wingfieldii CBS 7118</name>
    <dbReference type="NCBI Taxonomy" id="1295528"/>
    <lineage>
        <taxon>Eukaryota</taxon>
        <taxon>Fungi</taxon>
        <taxon>Dikarya</taxon>
        <taxon>Basidiomycota</taxon>
        <taxon>Agaricomycotina</taxon>
        <taxon>Tremellomycetes</taxon>
        <taxon>Tremellales</taxon>
        <taxon>Cryptococcaceae</taxon>
        <taxon>Cryptococcus</taxon>
    </lineage>
</organism>
<evidence type="ECO:0000313" key="6">
    <source>
        <dbReference type="Proteomes" id="UP000094819"/>
    </source>
</evidence>
<dbReference type="InterPro" id="IPR053039">
    <property type="entry name" value="Polarity_Bud-Selection_Reg"/>
</dbReference>
<feature type="region of interest" description="Disordered" evidence="3">
    <location>
        <begin position="972"/>
        <end position="993"/>
    </location>
</feature>
<dbReference type="SUPFAM" id="SSF54236">
    <property type="entry name" value="Ubiquitin-like"/>
    <property type="match status" value="1"/>
</dbReference>
<sequence>MAHHAQQGIDPYQNDAGMYDAPASPTSSSSSFEGDVSMNGEHARFYYEQQQQTILYQQHHLQNGLEPGAARQAAKQARMHMDDDSDDGFSDEESDTDSMPDDSIDFSLTYALHTFLATVEGQASVIKGDSLVLLDDANSYWWLVRVLKTEDVGYIPAENIETPYERLARLNKHRNIDLAAATKNEKQLGQVQSREKLKGAIAAKRSNARQGSNEGSEESSGRRVIFAPPTYVDHPGVTWSSDEEDTDHEPEEVEMQEDEHPQEGHDARHAQEAMDVDDSMDDMEPDDGVEWADEAAEKERQKVLEQRQAAVTPKSNNPFAPRSNLPTETVSNGLDQSGSTSSLNSSSGPILDPASASETRRITATPAVAGGPLLPSALVNGSQNRNVSGQSTSSVYSTVSATSSVRSSTPTGNSPEDAKNKMKKPRKSSGDDNGEKKKKGLLGGLFSRNKADKKGKGISSADQRSSEDSALEDRGSEDDPSTRGALSASGSHESSPQNASDVSSHSLKLQQADQARMQSYTNKYLKSHNDEYSASNAEAAAAVAQSAAAMRLSASVMGTPNGQNARPSSIIVSPNPDGPPLLNVIRIFAGTQVDSEASFKTALINETTSAGDLIRQAIQRFHLQTPQPQDPLAGYYVTVKDFDGTELELGPQDKPLGKFQAAVARWSESEIDEHGKLQERLGTITPTVKRDSLSSISSMASLSNHPAIKKLGMDWEDDSQVKLYLNRRLLLAEPEGMPDPQSGFSSYSTGLSTVHESPKSDEDMLTPGPSSPVTAKNPNLTISTGAHAAPERYMSPSARFTLQLLLHPADLPPGIMFDPSSESLVARPRLQQGVEEGEARKRLFTLPRNANVVDVIEQGLERFGVQEGVVDGGDEVEDKVGKRRSMTRVRYSLGVIVNGQGQPERQLSSSSKILESYPSAPILKPMEKSTPESRRRSRDLSYNVGSTGDIRESDPVFVLRKVGARGLAGAKMDGIKQTPTSPIVSPTTSDPRSPQEIIAAQRAASRSHQMSVLSSTNKGQGVDVRLPETQGTFRSTKQVGQDGGAVMRYSFIDEAGETYDISELLEAEVGKDGKSKVDEVGDDFKTGSVDVPPELQRQGTDMSVSDYHTAPSTPESGMRTLSGDSIEIIDEPRPRSRSAQDRDILQRAVQRASQDGEAAGLHEALQRVADKAREGSTKGSTGPEEVARERNATPNGRITPEQDSSEDLHATPRASNAYQYSEHDHSQDHSTRTSSRQATRETAASVNRIISRHRQQPSIASIMSDFDGDKSGSSLSRDLRDRSIDPPSSVSEGDENDRLTEPDGSYNSSSTGYEANFNDRSSTPATASSSTHTTPPFNGNGGMFTYTRAVNVVSPTPRAPVRYRDDFGMKDMMAVIRVRAREYRSATKPKANSRKNVRGSVISDVDSTRSLTHAVPGTEVDRQLIGEKIDWEEVHPEIRDCLHGVQERLDSFDREVDDLLATVGALGI</sequence>
<evidence type="ECO:0000256" key="3">
    <source>
        <dbReference type="SAM" id="MobiDB-lite"/>
    </source>
</evidence>
<dbReference type="GO" id="GO:0008104">
    <property type="term" value="P:intracellular protein localization"/>
    <property type="evidence" value="ECO:0007669"/>
    <property type="project" value="TreeGrafter"/>
</dbReference>
<feature type="compositionally biased region" description="Polar residues" evidence="3">
    <location>
        <begin position="488"/>
        <end position="513"/>
    </location>
</feature>
<dbReference type="SMART" id="SM00326">
    <property type="entry name" value="SH3"/>
    <property type="match status" value="1"/>
</dbReference>
<accession>A0A1E3JII8</accession>
<keyword evidence="1 2" id="KW-0728">SH3 domain</keyword>
<dbReference type="GO" id="GO:0030950">
    <property type="term" value="P:establishment or maintenance of actin cytoskeleton polarity"/>
    <property type="evidence" value="ECO:0007669"/>
    <property type="project" value="TreeGrafter"/>
</dbReference>
<dbReference type="PANTHER" id="PTHR47775">
    <property type="entry name" value="BUD SITE SELECTION PROTEIN 14"/>
    <property type="match status" value="1"/>
</dbReference>
<feature type="compositionally biased region" description="Low complexity" evidence="3">
    <location>
        <begin position="1321"/>
        <end position="1336"/>
    </location>
</feature>
<dbReference type="InterPro" id="IPR000159">
    <property type="entry name" value="RA_dom"/>
</dbReference>
<feature type="compositionally biased region" description="Polar residues" evidence="3">
    <location>
        <begin position="902"/>
        <end position="913"/>
    </location>
</feature>
<dbReference type="Pfam" id="PF00788">
    <property type="entry name" value="RA"/>
    <property type="match status" value="1"/>
</dbReference>
<feature type="domain" description="SH3" evidence="4">
    <location>
        <begin position="104"/>
        <end position="165"/>
    </location>
</feature>
<dbReference type="GO" id="GO:0015630">
    <property type="term" value="C:microtubule cytoskeleton"/>
    <property type="evidence" value="ECO:0007669"/>
    <property type="project" value="TreeGrafter"/>
</dbReference>
<feature type="compositionally biased region" description="Polar residues" evidence="3">
    <location>
        <begin position="1232"/>
        <end position="1245"/>
    </location>
</feature>
<feature type="compositionally biased region" description="Low complexity" evidence="3">
    <location>
        <begin position="978"/>
        <end position="991"/>
    </location>
</feature>
<feature type="compositionally biased region" description="Basic and acidic residues" evidence="3">
    <location>
        <begin position="258"/>
        <end position="269"/>
    </location>
</feature>
<feature type="compositionally biased region" description="Basic and acidic residues" evidence="3">
    <location>
        <begin position="296"/>
        <end position="305"/>
    </location>
</feature>
<dbReference type="Gene3D" id="3.10.20.90">
    <property type="entry name" value="Phosphatidylinositol 3-kinase Catalytic Subunit, Chain A, domain 1"/>
    <property type="match status" value="1"/>
</dbReference>
<feature type="region of interest" description="Disordered" evidence="3">
    <location>
        <begin position="296"/>
        <end position="513"/>
    </location>
</feature>
<evidence type="ECO:0000256" key="2">
    <source>
        <dbReference type="PROSITE-ProRule" id="PRU00192"/>
    </source>
</evidence>
<dbReference type="GeneID" id="30192243"/>
<feature type="compositionally biased region" description="Low complexity" evidence="3">
    <location>
        <begin position="21"/>
        <end position="31"/>
    </location>
</feature>
<feature type="compositionally biased region" description="Low complexity" evidence="3">
    <location>
        <begin position="387"/>
        <end position="409"/>
    </location>
</feature>
<name>A0A1E3JII8_9TREE</name>
<feature type="compositionally biased region" description="Basic and acidic residues" evidence="3">
    <location>
        <begin position="1221"/>
        <end position="1231"/>
    </location>
</feature>
<proteinExistence type="predicted"/>
<evidence type="ECO:0000256" key="1">
    <source>
        <dbReference type="ARBA" id="ARBA00022443"/>
    </source>
</evidence>
<protein>
    <recommendedName>
        <fullName evidence="4">SH3 domain-containing protein</fullName>
    </recommendedName>
</protein>
<feature type="compositionally biased region" description="Polar residues" evidence="3">
    <location>
        <begin position="1004"/>
        <end position="1019"/>
    </location>
</feature>
<reference evidence="5 6" key="1">
    <citation type="submission" date="2016-06" db="EMBL/GenBank/DDBJ databases">
        <title>Evolution of pathogenesis and genome organization in the Tremellales.</title>
        <authorList>
            <person name="Cuomo C."/>
            <person name="Litvintseva A."/>
            <person name="Heitman J."/>
            <person name="Chen Y."/>
            <person name="Sun S."/>
            <person name="Springer D."/>
            <person name="Dromer F."/>
            <person name="Young S."/>
            <person name="Zeng Q."/>
            <person name="Chapman S."/>
            <person name="Gujja S."/>
            <person name="Saif S."/>
            <person name="Birren B."/>
        </authorList>
    </citation>
    <scope>NUCLEOTIDE SEQUENCE [LARGE SCALE GENOMIC DNA]</scope>
    <source>
        <strain evidence="5 6">CBS 7118</strain>
    </source>
</reference>
<feature type="compositionally biased region" description="Basic and acidic residues" evidence="3">
    <location>
        <begin position="1130"/>
        <end position="1142"/>
    </location>
</feature>
<dbReference type="Proteomes" id="UP000094819">
    <property type="component" value="Unassembled WGS sequence"/>
</dbReference>
<feature type="compositionally biased region" description="Polar residues" evidence="3">
    <location>
        <begin position="313"/>
        <end position="336"/>
    </location>
</feature>
<feature type="compositionally biased region" description="Basic and acidic residues" evidence="3">
    <location>
        <begin position="464"/>
        <end position="474"/>
    </location>
</feature>
<keyword evidence="6" id="KW-1185">Reference proteome</keyword>
<evidence type="ECO:0000259" key="4">
    <source>
        <dbReference type="PROSITE" id="PS50002"/>
    </source>
</evidence>
<feature type="compositionally biased region" description="Basic and acidic residues" evidence="3">
    <location>
        <begin position="1072"/>
        <end position="1085"/>
    </location>
</feature>
<feature type="compositionally biased region" description="Basic and acidic residues" evidence="3">
    <location>
        <begin position="925"/>
        <end position="934"/>
    </location>
</feature>
<feature type="region of interest" description="Disordered" evidence="3">
    <location>
        <begin position="201"/>
        <end position="269"/>
    </location>
</feature>